<dbReference type="SMART" id="SM00091">
    <property type="entry name" value="PAS"/>
    <property type="match status" value="2"/>
</dbReference>
<dbReference type="SUPFAM" id="SSF55781">
    <property type="entry name" value="GAF domain-like"/>
    <property type="match status" value="2"/>
</dbReference>
<reference evidence="13" key="1">
    <citation type="submission" date="2015-11" db="EMBL/GenBank/DDBJ databases">
        <authorList>
            <person name="Varghese N."/>
        </authorList>
    </citation>
    <scope>NUCLEOTIDE SEQUENCE [LARGE SCALE GENOMIC DNA]</scope>
    <source>
        <strain evidence="13">JGI-23</strain>
    </source>
</reference>
<dbReference type="EMBL" id="CZVW01000012">
    <property type="protein sequence ID" value="CUT02447.1"/>
    <property type="molecule type" value="Genomic_DNA"/>
</dbReference>
<evidence type="ECO:0000256" key="3">
    <source>
        <dbReference type="ARBA" id="ARBA00022553"/>
    </source>
</evidence>
<dbReference type="GO" id="GO:0000155">
    <property type="term" value="F:phosphorelay sensor kinase activity"/>
    <property type="evidence" value="ECO:0007669"/>
    <property type="project" value="InterPro"/>
</dbReference>
<keyword evidence="13" id="KW-1185">Reference proteome</keyword>
<keyword evidence="7" id="KW-1133">Transmembrane helix</keyword>
<keyword evidence="3 6" id="KW-0597">Phosphoprotein</keyword>
<dbReference type="Gene3D" id="3.30.450.40">
    <property type="match status" value="2"/>
</dbReference>
<evidence type="ECO:0000259" key="10">
    <source>
        <dbReference type="PROSITE" id="PS50112"/>
    </source>
</evidence>
<proteinExistence type="predicted"/>
<accession>A0A0P1NTS0</accession>
<feature type="transmembrane region" description="Helical" evidence="7">
    <location>
        <begin position="165"/>
        <end position="185"/>
    </location>
</feature>
<dbReference type="SMART" id="SM00388">
    <property type="entry name" value="HisKA"/>
    <property type="match status" value="1"/>
</dbReference>
<dbReference type="OrthoDB" id="9758831at2"/>
<evidence type="ECO:0000256" key="4">
    <source>
        <dbReference type="ARBA" id="ARBA00022679"/>
    </source>
</evidence>
<evidence type="ECO:0000256" key="6">
    <source>
        <dbReference type="PROSITE-ProRule" id="PRU00169"/>
    </source>
</evidence>
<feature type="transmembrane region" description="Helical" evidence="7">
    <location>
        <begin position="129"/>
        <end position="145"/>
    </location>
</feature>
<dbReference type="Pfam" id="PF13426">
    <property type="entry name" value="PAS_9"/>
    <property type="match status" value="1"/>
</dbReference>
<feature type="transmembrane region" description="Helical" evidence="7">
    <location>
        <begin position="28"/>
        <end position="45"/>
    </location>
</feature>
<dbReference type="CDD" id="cd00082">
    <property type="entry name" value="HisKA"/>
    <property type="match status" value="1"/>
</dbReference>
<dbReference type="InterPro" id="IPR003018">
    <property type="entry name" value="GAF"/>
</dbReference>
<dbReference type="InterPro" id="IPR035965">
    <property type="entry name" value="PAS-like_dom_sf"/>
</dbReference>
<dbReference type="PRINTS" id="PR00344">
    <property type="entry name" value="BCTRLSENSOR"/>
</dbReference>
<dbReference type="InterPro" id="IPR001789">
    <property type="entry name" value="Sig_transdc_resp-reg_receiver"/>
</dbReference>
<feature type="transmembrane region" description="Helical" evidence="7">
    <location>
        <begin position="51"/>
        <end position="68"/>
    </location>
</feature>
<dbReference type="InterPro" id="IPR000700">
    <property type="entry name" value="PAS-assoc_C"/>
</dbReference>
<dbReference type="SMART" id="SM00086">
    <property type="entry name" value="PAC"/>
    <property type="match status" value="2"/>
</dbReference>
<dbReference type="PROSITE" id="PS50109">
    <property type="entry name" value="HIS_KIN"/>
    <property type="match status" value="1"/>
</dbReference>
<protein>
    <recommendedName>
        <fullName evidence="2">histidine kinase</fullName>
        <ecNumber evidence="2">2.7.13.3</ecNumber>
    </recommendedName>
</protein>
<feature type="domain" description="Response regulatory" evidence="9">
    <location>
        <begin position="1059"/>
        <end position="1172"/>
    </location>
</feature>
<dbReference type="InterPro" id="IPR011006">
    <property type="entry name" value="CheY-like_superfamily"/>
</dbReference>
<dbReference type="SUPFAM" id="SSF47384">
    <property type="entry name" value="Homodimeric domain of signal transducing histidine kinase"/>
    <property type="match status" value="1"/>
</dbReference>
<dbReference type="InterPro" id="IPR052162">
    <property type="entry name" value="Sensor_kinase/Photoreceptor"/>
</dbReference>
<evidence type="ECO:0000259" key="9">
    <source>
        <dbReference type="PROSITE" id="PS50110"/>
    </source>
</evidence>
<evidence type="ECO:0000256" key="7">
    <source>
        <dbReference type="SAM" id="Phobius"/>
    </source>
</evidence>
<dbReference type="PANTHER" id="PTHR43304:SF1">
    <property type="entry name" value="PAC DOMAIN-CONTAINING PROTEIN"/>
    <property type="match status" value="1"/>
</dbReference>
<feature type="domain" description="Histidine kinase" evidence="8">
    <location>
        <begin position="817"/>
        <end position="1039"/>
    </location>
</feature>
<dbReference type="InterPro" id="IPR003594">
    <property type="entry name" value="HATPase_dom"/>
</dbReference>
<feature type="domain" description="PAS" evidence="10">
    <location>
        <begin position="679"/>
        <end position="747"/>
    </location>
</feature>
<dbReference type="Pfam" id="PF00512">
    <property type="entry name" value="HisKA"/>
    <property type="match status" value="1"/>
</dbReference>
<gene>
    <name evidence="12" type="ORF">JGI23_01258</name>
</gene>
<feature type="domain" description="PAS" evidence="10">
    <location>
        <begin position="373"/>
        <end position="445"/>
    </location>
</feature>
<dbReference type="InterPro" id="IPR000014">
    <property type="entry name" value="PAS"/>
</dbReference>
<evidence type="ECO:0000313" key="12">
    <source>
        <dbReference type="EMBL" id="CUT02447.1"/>
    </source>
</evidence>
<dbReference type="PROSITE" id="PS50113">
    <property type="entry name" value="PAC"/>
    <property type="match status" value="2"/>
</dbReference>
<dbReference type="NCBIfam" id="TIGR00229">
    <property type="entry name" value="sensory_box"/>
    <property type="match status" value="2"/>
</dbReference>
<dbReference type="Gene3D" id="3.30.565.10">
    <property type="entry name" value="Histidine kinase-like ATPase, C-terminal domain"/>
    <property type="match status" value="1"/>
</dbReference>
<dbReference type="InterPro" id="IPR029016">
    <property type="entry name" value="GAF-like_dom_sf"/>
</dbReference>
<dbReference type="EC" id="2.7.13.3" evidence="2"/>
<dbReference type="InterPro" id="IPR013655">
    <property type="entry name" value="PAS_fold_3"/>
</dbReference>
<feature type="domain" description="PAC" evidence="11">
    <location>
        <begin position="449"/>
        <end position="501"/>
    </location>
</feature>
<dbReference type="SUPFAM" id="SSF55874">
    <property type="entry name" value="ATPase domain of HSP90 chaperone/DNA topoisomerase II/histidine kinase"/>
    <property type="match status" value="1"/>
</dbReference>
<dbReference type="SMART" id="SM00065">
    <property type="entry name" value="GAF"/>
    <property type="match status" value="2"/>
</dbReference>
<sequence>MKTQNLPPPSHEESFADFACDYSIKARIIASISLAVTFIALNFIYNLNLPIHIFIISALFQSIINQPYRFLRNLLKTRDKLLFATNLIDIIVISIVVYYVGGITFIFVGFLYLIVIVFNGIFGGTSSALILASLSSIAILILSALEKYKIYHPTIFTLEVTEIERWILTISYIIVFFIFAVLANIPSRRLRYEVKKRIETEKELEKQLILTETLLNLSNTILRTESTEEIYQQALNTILRLLNVNRASVLLIDPDGVMRFKAWAGLSENYRKAVEGHSPWKPDEKNPQPILISDVKEDKTLDENLKKTILNEGIQALAFIPLVFRDRLIGKFMIYYDTPHEFKQEEINLAITCAIQISLAVGKKTLETELINWRDKFEKIISAMKEVVYEWDIEKNETSWEGDVEAIFGLRKGELKNTKFHWSDFIHPDDKDLTLSKIESALKGDVSTLELEYRIKKLDGSIIYCLDYAYIIRDETGKAIKTLGMIIDITRLKETEQKLLQREEVLKTINNSASVLLKTINWESEINNLIAEIGKAMKVSSVYVFQNQTLDSEIITSLKFRWYSTETKQKIEDAQLQNISYKLSGFERWLDVLGKKEVIYGLVKDFPFREYLFLSFLGVKSILVAPVFVGDKWWGFISLNDCENERRWESSEIDAIITFADILGLAIQRSENEKVLRNSEQRYRKLFEDSKDPIYISTPEGKLVDVNPAFVELFGYSSKEEILKVDIATELYENPEDRKKNLEAIEKQGYIKDYELHLKTKDGKKLIVYDTSTPIYDEKGNIIAYQGILRDVTRVKILENQLLQSQKMDALGRLTAGVAHDINNALTVILGNTQLAKRLLSQDIEKAKEKLVEIEQTIRKTGEFTKKLLIFSREQPAVMKTIDLNSVVNDLTKVVLKAIRENVKIELILDPKLPNIKADPALINQLLLNLIINAQEAIPDAGKIIIETYTRHIDEEYSMFHLDAKPGDYVVLSITDTGIGISKDIIDKIFEPFFTTKEHGTGLGLSIVYGIVKQHDGFINVYSKPGQGTTFRVYFPAVYEEEKQAVEEEKVEIRGGNETILVAEDEEKLRITVADILQNLGYKVYTASNGLEAVEIFKEKANEIDLVFLDIVMPVLSGYDAMREIRKIKPDVKVLFATGYSLNGLNLNLEGFDLIQKPYSYEIIALKVREVLDRR</sequence>
<dbReference type="InterPro" id="IPR004358">
    <property type="entry name" value="Sig_transdc_His_kin-like_C"/>
</dbReference>
<dbReference type="Gene3D" id="1.10.287.130">
    <property type="match status" value="1"/>
</dbReference>
<dbReference type="PANTHER" id="PTHR43304">
    <property type="entry name" value="PHYTOCHROME-LIKE PROTEIN CPH1"/>
    <property type="match status" value="1"/>
</dbReference>
<dbReference type="InterPro" id="IPR005467">
    <property type="entry name" value="His_kinase_dom"/>
</dbReference>
<dbReference type="Pfam" id="PF25323">
    <property type="entry name" value="6TM_PilS"/>
    <property type="match status" value="1"/>
</dbReference>
<comment type="catalytic activity">
    <reaction evidence="1">
        <text>ATP + protein L-histidine = ADP + protein N-phospho-L-histidine.</text>
        <dbReference type="EC" id="2.7.13.3"/>
    </reaction>
</comment>
<dbReference type="AlphaFoldDB" id="A0A0P1NTS0"/>
<organism evidence="12 13">
    <name type="scientific">Candidatus Chryseopegocella kryptomonas</name>
    <dbReference type="NCBI Taxonomy" id="1633643"/>
    <lineage>
        <taxon>Bacteria</taxon>
        <taxon>Pseudomonadati</taxon>
        <taxon>Candidatus Kryptoniota</taxon>
        <taxon>Candidatus Chryseopegocella</taxon>
    </lineage>
</organism>
<dbReference type="SUPFAM" id="SSF55785">
    <property type="entry name" value="PYP-like sensor domain (PAS domain)"/>
    <property type="match status" value="2"/>
</dbReference>
<dbReference type="Gene3D" id="3.30.450.20">
    <property type="entry name" value="PAS domain"/>
    <property type="match status" value="2"/>
</dbReference>
<evidence type="ECO:0000256" key="5">
    <source>
        <dbReference type="ARBA" id="ARBA00022777"/>
    </source>
</evidence>
<dbReference type="CDD" id="cd00130">
    <property type="entry name" value="PAS"/>
    <property type="match status" value="2"/>
</dbReference>
<keyword evidence="5" id="KW-0418">Kinase</keyword>
<keyword evidence="7" id="KW-0812">Transmembrane</keyword>
<dbReference type="InterPro" id="IPR036097">
    <property type="entry name" value="HisK_dim/P_sf"/>
</dbReference>
<name>A0A0P1NTS0_9BACT</name>
<evidence type="ECO:0000256" key="2">
    <source>
        <dbReference type="ARBA" id="ARBA00012438"/>
    </source>
</evidence>
<dbReference type="SMART" id="SM00387">
    <property type="entry name" value="HATPase_c"/>
    <property type="match status" value="1"/>
</dbReference>
<dbReference type="SMART" id="SM00448">
    <property type="entry name" value="REC"/>
    <property type="match status" value="1"/>
</dbReference>
<dbReference type="Pfam" id="PF02518">
    <property type="entry name" value="HATPase_c"/>
    <property type="match status" value="1"/>
</dbReference>
<evidence type="ECO:0000259" key="11">
    <source>
        <dbReference type="PROSITE" id="PS50113"/>
    </source>
</evidence>
<feature type="domain" description="PAC" evidence="11">
    <location>
        <begin position="752"/>
        <end position="804"/>
    </location>
</feature>
<evidence type="ECO:0000313" key="13">
    <source>
        <dbReference type="Proteomes" id="UP000199197"/>
    </source>
</evidence>
<dbReference type="Pfam" id="PF08447">
    <property type="entry name" value="PAS_3"/>
    <property type="match status" value="1"/>
</dbReference>
<dbReference type="RefSeq" id="WP_159421129.1">
    <property type="nucleotide sequence ID" value="NZ_CZVW01000012.1"/>
</dbReference>
<keyword evidence="4" id="KW-0808">Transferase</keyword>
<evidence type="ECO:0000256" key="1">
    <source>
        <dbReference type="ARBA" id="ARBA00000085"/>
    </source>
</evidence>
<feature type="modified residue" description="4-aspartylphosphate" evidence="6">
    <location>
        <position position="1110"/>
    </location>
</feature>
<dbReference type="Gene3D" id="3.40.50.2300">
    <property type="match status" value="1"/>
</dbReference>
<evidence type="ECO:0000259" key="8">
    <source>
        <dbReference type="PROSITE" id="PS50109"/>
    </source>
</evidence>
<dbReference type="Pfam" id="PF00072">
    <property type="entry name" value="Response_reg"/>
    <property type="match status" value="1"/>
</dbReference>
<dbReference type="PROSITE" id="PS50112">
    <property type="entry name" value="PAS"/>
    <property type="match status" value="2"/>
</dbReference>
<dbReference type="Proteomes" id="UP000199197">
    <property type="component" value="Unassembled WGS sequence"/>
</dbReference>
<dbReference type="InterPro" id="IPR003661">
    <property type="entry name" value="HisK_dim/P_dom"/>
</dbReference>
<dbReference type="SUPFAM" id="SSF52172">
    <property type="entry name" value="CheY-like"/>
    <property type="match status" value="1"/>
</dbReference>
<keyword evidence="7" id="KW-0472">Membrane</keyword>
<dbReference type="InterPro" id="IPR036890">
    <property type="entry name" value="HATPase_C_sf"/>
</dbReference>
<dbReference type="InterPro" id="IPR001610">
    <property type="entry name" value="PAC"/>
</dbReference>
<dbReference type="Pfam" id="PF01590">
    <property type="entry name" value="GAF"/>
    <property type="match status" value="2"/>
</dbReference>
<dbReference type="PROSITE" id="PS50110">
    <property type="entry name" value="RESPONSE_REGULATORY"/>
    <property type="match status" value="1"/>
</dbReference>